<name>M3AAD8_PSEFD</name>
<organism evidence="2 3">
    <name type="scientific">Pseudocercospora fijiensis (strain CIRAD86)</name>
    <name type="common">Black leaf streak disease fungus</name>
    <name type="synonym">Mycosphaerella fijiensis</name>
    <dbReference type="NCBI Taxonomy" id="383855"/>
    <lineage>
        <taxon>Eukaryota</taxon>
        <taxon>Fungi</taxon>
        <taxon>Dikarya</taxon>
        <taxon>Ascomycota</taxon>
        <taxon>Pezizomycotina</taxon>
        <taxon>Dothideomycetes</taxon>
        <taxon>Dothideomycetidae</taxon>
        <taxon>Mycosphaerellales</taxon>
        <taxon>Mycosphaerellaceae</taxon>
        <taxon>Pseudocercospora</taxon>
    </lineage>
</organism>
<dbReference type="Proteomes" id="UP000016932">
    <property type="component" value="Unassembled WGS sequence"/>
</dbReference>
<protein>
    <submittedName>
        <fullName evidence="2">Uncharacterized protein</fullName>
    </submittedName>
</protein>
<evidence type="ECO:0000256" key="1">
    <source>
        <dbReference type="SAM" id="MobiDB-lite"/>
    </source>
</evidence>
<gene>
    <name evidence="2" type="ORF">MYCFIDRAFT_78967</name>
</gene>
<dbReference type="HOGENOM" id="CLU_1175885_0_0_1"/>
<evidence type="ECO:0000313" key="3">
    <source>
        <dbReference type="Proteomes" id="UP000016932"/>
    </source>
</evidence>
<dbReference type="RefSeq" id="XP_007927197.1">
    <property type="nucleotide sequence ID" value="XM_007929006.1"/>
</dbReference>
<sequence>MSIRTPHHWPEHGVPLYFFDSHTRPLRKNTTFLKPKIAAIRSQWEHMDLETLSSRVRAMTDWLHPNDRRRSTQVFATFIAAETIRRDGRQRKQSRRYDPSYRTASSHPSTPKKQSPTQDIDAPDSPSRDSPVARRPNTRIFTPEATPPPAVATTASMPTSDKPPAPSQLGSARTTMSPAMAAKISQFERVTRVMLRELRRSLLEEENYTEAEAEGLLRGVVDGLVDLSDAEEVVEG</sequence>
<feature type="compositionally biased region" description="Polar residues" evidence="1">
    <location>
        <begin position="102"/>
        <end position="118"/>
    </location>
</feature>
<dbReference type="AlphaFoldDB" id="M3AAD8"/>
<dbReference type="KEGG" id="pfj:MYCFIDRAFT_78967"/>
<keyword evidence="3" id="KW-1185">Reference proteome</keyword>
<proteinExistence type="predicted"/>
<dbReference type="VEuPathDB" id="FungiDB:MYCFIDRAFT_78967"/>
<accession>M3AAD8</accession>
<reference evidence="2 3" key="1">
    <citation type="journal article" date="2012" name="PLoS Pathog.">
        <title>Diverse lifestyles and strategies of plant pathogenesis encoded in the genomes of eighteen Dothideomycetes fungi.</title>
        <authorList>
            <person name="Ohm R.A."/>
            <person name="Feau N."/>
            <person name="Henrissat B."/>
            <person name="Schoch C.L."/>
            <person name="Horwitz B.A."/>
            <person name="Barry K.W."/>
            <person name="Condon B.J."/>
            <person name="Copeland A.C."/>
            <person name="Dhillon B."/>
            <person name="Glaser F."/>
            <person name="Hesse C.N."/>
            <person name="Kosti I."/>
            <person name="LaButti K."/>
            <person name="Lindquist E.A."/>
            <person name="Lucas S."/>
            <person name="Salamov A.A."/>
            <person name="Bradshaw R.E."/>
            <person name="Ciuffetti L."/>
            <person name="Hamelin R.C."/>
            <person name="Kema G.H.J."/>
            <person name="Lawrence C."/>
            <person name="Scott J.A."/>
            <person name="Spatafora J.W."/>
            <person name="Turgeon B.G."/>
            <person name="de Wit P.J.G.M."/>
            <person name="Zhong S."/>
            <person name="Goodwin S.B."/>
            <person name="Grigoriev I.V."/>
        </authorList>
    </citation>
    <scope>NUCLEOTIDE SEQUENCE [LARGE SCALE GENOMIC DNA]</scope>
    <source>
        <strain evidence="2 3">CIRAD86</strain>
    </source>
</reference>
<evidence type="ECO:0000313" key="2">
    <source>
        <dbReference type="EMBL" id="EME81571.1"/>
    </source>
</evidence>
<dbReference type="EMBL" id="KB446559">
    <property type="protein sequence ID" value="EME81571.1"/>
    <property type="molecule type" value="Genomic_DNA"/>
</dbReference>
<dbReference type="GeneID" id="19341534"/>
<feature type="region of interest" description="Disordered" evidence="1">
    <location>
        <begin position="85"/>
        <end position="172"/>
    </location>
</feature>
<dbReference type="OrthoDB" id="3648206at2759"/>